<protein>
    <submittedName>
        <fullName evidence="1">Uncharacterized protein</fullName>
    </submittedName>
</protein>
<reference evidence="1 2" key="1">
    <citation type="journal article" date="2006" name="Science">
        <title>Genome of rice cluster I archaea -- the key methane producers in the rice rhizosphere.</title>
        <authorList>
            <person name="Erkel C."/>
            <person name="Kube M."/>
            <person name="Reinhardt R."/>
            <person name="Liesack W."/>
        </authorList>
    </citation>
    <scope>NUCLEOTIDE SEQUENCE [LARGE SCALE GENOMIC DNA]</scope>
    <source>
        <strain evidence="2">DSM 22066 / NBRC 105507 / MRE50</strain>
    </source>
</reference>
<evidence type="ECO:0000313" key="1">
    <source>
        <dbReference type="EMBL" id="CAJ38249.1"/>
    </source>
</evidence>
<accession>Q0W044</accession>
<sequence length="208" mass="23278">MYLTTQSDYVTIHDIHKDRLSGFESHEEIRPALKQICDVLEVKMENDEQSMYRLPRTFDGYRDVFSLVVNSDQVYSFLSSNYSQEVVTPEFIKEALVRVTQTPYFTSLASKYPDRAKPGDALIAMLAQNPGFPAIAAMFSVSPAVAAKLLFPETMSKYEMTHPKICFDITFASDMVKRAPPGTVLSIKYEILAQGMVNLQLSGGTGIP</sequence>
<dbReference type="Proteomes" id="UP000000663">
    <property type="component" value="Chromosome"/>
</dbReference>
<dbReference type="AlphaFoldDB" id="Q0W044"/>
<proteinExistence type="predicted"/>
<evidence type="ECO:0000313" key="2">
    <source>
        <dbReference type="Proteomes" id="UP000000663"/>
    </source>
</evidence>
<organism evidence="1 2">
    <name type="scientific">Methanocella arvoryzae (strain DSM 22066 / NBRC 105507 / MRE50)</name>
    <dbReference type="NCBI Taxonomy" id="351160"/>
    <lineage>
        <taxon>Archaea</taxon>
        <taxon>Methanobacteriati</taxon>
        <taxon>Methanobacteriota</taxon>
        <taxon>Stenosarchaea group</taxon>
        <taxon>Methanomicrobia</taxon>
        <taxon>Methanocellales</taxon>
        <taxon>Methanocellaceae</taxon>
        <taxon>Methanocella</taxon>
    </lineage>
</organism>
<name>Q0W044_METAR</name>
<gene>
    <name evidence="1" type="ORF">LRC31</name>
</gene>
<dbReference type="eggNOG" id="arCOG12538">
    <property type="taxonomic scope" value="Archaea"/>
</dbReference>
<dbReference type="KEGG" id="rci:LRC31"/>
<keyword evidence="2" id="KW-1185">Reference proteome</keyword>
<dbReference type="EMBL" id="AM114193">
    <property type="protein sequence ID" value="CAJ38249.1"/>
    <property type="molecule type" value="Genomic_DNA"/>
</dbReference>